<feature type="active site" evidence="4">
    <location>
        <position position="103"/>
    </location>
</feature>
<proteinExistence type="inferred from homology"/>
<comment type="similarity">
    <text evidence="1 3">Belongs to the scytalone dehydratase family.</text>
</comment>
<dbReference type="PIRSF" id="PIRSF024851">
    <property type="entry name" value="SCD1"/>
    <property type="match status" value="1"/>
</dbReference>
<organism evidence="7 8">
    <name type="scientific">Talaromyces proteolyticus</name>
    <dbReference type="NCBI Taxonomy" id="1131652"/>
    <lineage>
        <taxon>Eukaryota</taxon>
        <taxon>Fungi</taxon>
        <taxon>Dikarya</taxon>
        <taxon>Ascomycota</taxon>
        <taxon>Pezizomycotina</taxon>
        <taxon>Eurotiomycetes</taxon>
        <taxon>Eurotiomycetidae</taxon>
        <taxon>Eurotiales</taxon>
        <taxon>Trichocomaceae</taxon>
        <taxon>Talaromyces</taxon>
        <taxon>Talaromyces sect. Bacilispori</taxon>
    </lineage>
</organism>
<dbReference type="InterPro" id="IPR049884">
    <property type="entry name" value="Scytalone_dh"/>
</dbReference>
<evidence type="ECO:0000256" key="4">
    <source>
        <dbReference type="PIRSR" id="PIRSR024851-50"/>
    </source>
</evidence>
<dbReference type="GO" id="GO:0030411">
    <property type="term" value="F:scytalone dehydratase activity"/>
    <property type="evidence" value="ECO:0007669"/>
    <property type="project" value="InterPro"/>
</dbReference>
<evidence type="ECO:0000313" key="7">
    <source>
        <dbReference type="EMBL" id="KAH8697921.1"/>
    </source>
</evidence>
<sequence length="159" mass="18398">MENIQLQDYIAITQIAFEWADSHDKKDWDRLRNILAPNLLIDYSIVGQQCFPHMKSEEFVSMISSPNFVGDPLVRTQHLIGSANYEWVSDTEIVAVHQIRAAHQRYANLDTTTVAYRGHGYGSVKHWYKKLNGVWKLAGVRPEMYWSEHDFDKIFSAPA</sequence>
<evidence type="ECO:0000256" key="5">
    <source>
        <dbReference type="PIRSR" id="PIRSR024851-51"/>
    </source>
</evidence>
<dbReference type="Pfam" id="PF02982">
    <property type="entry name" value="Scytalone_dh"/>
    <property type="match status" value="1"/>
</dbReference>
<feature type="domain" description="Scytalone dehydratase-like" evidence="6">
    <location>
        <begin position="3"/>
        <end position="157"/>
    </location>
</feature>
<evidence type="ECO:0000259" key="6">
    <source>
        <dbReference type="Pfam" id="PF02982"/>
    </source>
</evidence>
<dbReference type="SUPFAM" id="SSF54427">
    <property type="entry name" value="NTF2-like"/>
    <property type="match status" value="1"/>
</dbReference>
<reference evidence="7" key="1">
    <citation type="submission" date="2021-12" db="EMBL/GenBank/DDBJ databases">
        <title>Convergent genome expansion in fungi linked to evolution of root-endophyte symbiosis.</title>
        <authorList>
            <consortium name="DOE Joint Genome Institute"/>
            <person name="Ke Y.-H."/>
            <person name="Bonito G."/>
            <person name="Liao H.-L."/>
            <person name="Looney B."/>
            <person name="Rojas-Flechas A."/>
            <person name="Nash J."/>
            <person name="Hameed K."/>
            <person name="Schadt C."/>
            <person name="Martin F."/>
            <person name="Crous P.W."/>
            <person name="Miettinen O."/>
            <person name="Magnuson J.K."/>
            <person name="Labbe J."/>
            <person name="Jacobson D."/>
            <person name="Doktycz M.J."/>
            <person name="Veneault-Fourrey C."/>
            <person name="Kuo A."/>
            <person name="Mondo S."/>
            <person name="Calhoun S."/>
            <person name="Riley R."/>
            <person name="Ohm R."/>
            <person name="LaButti K."/>
            <person name="Andreopoulos B."/>
            <person name="Pangilinan J."/>
            <person name="Nolan M."/>
            <person name="Tritt A."/>
            <person name="Clum A."/>
            <person name="Lipzen A."/>
            <person name="Daum C."/>
            <person name="Barry K."/>
            <person name="Grigoriev I.V."/>
            <person name="Vilgalys R."/>
        </authorList>
    </citation>
    <scope>NUCLEOTIDE SEQUENCE</scope>
    <source>
        <strain evidence="7">PMI_201</strain>
    </source>
</reference>
<gene>
    <name evidence="7" type="ORF">BGW36DRAFT_379691</name>
</gene>
<evidence type="ECO:0000313" key="8">
    <source>
        <dbReference type="Proteomes" id="UP001201262"/>
    </source>
</evidence>
<evidence type="ECO:0000256" key="2">
    <source>
        <dbReference type="ARBA" id="ARBA00023239"/>
    </source>
</evidence>
<evidence type="ECO:0000256" key="3">
    <source>
        <dbReference type="PIRNR" id="PIRNR024851"/>
    </source>
</evidence>
<name>A0AAD4Q139_9EURO</name>
<keyword evidence="2 3" id="KW-0456">Lyase</keyword>
<dbReference type="InterPro" id="IPR032710">
    <property type="entry name" value="NTF2-like_dom_sf"/>
</dbReference>
<dbReference type="InterPro" id="IPR004235">
    <property type="entry name" value="Scytalone_dehydratase"/>
</dbReference>
<keyword evidence="8" id="KW-1185">Reference proteome</keyword>
<feature type="binding site" evidence="5">
    <location>
        <position position="43"/>
    </location>
    <ligand>
        <name>substrate</name>
    </ligand>
</feature>
<feature type="active site" evidence="4">
    <location>
        <position position="78"/>
    </location>
</feature>
<accession>A0AAD4Q139</accession>
<dbReference type="EMBL" id="JAJTJA010000006">
    <property type="protein sequence ID" value="KAH8697921.1"/>
    <property type="molecule type" value="Genomic_DNA"/>
</dbReference>
<dbReference type="GO" id="GO:0006582">
    <property type="term" value="P:melanin metabolic process"/>
    <property type="evidence" value="ECO:0007669"/>
    <property type="project" value="InterPro"/>
</dbReference>
<protein>
    <submittedName>
        <fullName evidence="7">Scytalone dehydratase</fullName>
    </submittedName>
</protein>
<dbReference type="Proteomes" id="UP001201262">
    <property type="component" value="Unassembled WGS sequence"/>
</dbReference>
<dbReference type="Gene3D" id="3.10.450.50">
    <property type="match status" value="1"/>
</dbReference>
<dbReference type="GeneID" id="70246527"/>
<comment type="caution">
    <text evidence="7">The sequence shown here is derived from an EMBL/GenBank/DDBJ whole genome shotgun (WGS) entry which is preliminary data.</text>
</comment>
<evidence type="ECO:0000256" key="1">
    <source>
        <dbReference type="ARBA" id="ARBA00008584"/>
    </source>
</evidence>
<dbReference type="AlphaFoldDB" id="A0AAD4Q139"/>
<dbReference type="RefSeq" id="XP_046072622.1">
    <property type="nucleotide sequence ID" value="XM_046216240.1"/>
</dbReference>